<dbReference type="EMBL" id="FOFG01000014">
    <property type="protein sequence ID" value="SER25740.1"/>
    <property type="molecule type" value="Genomic_DNA"/>
</dbReference>
<sequence>MALRVFYPPIPPSPGTSDKPKLTLLKAEFGDGYTQTTRAGLNHIRRVLSLNWDRLLPDQAAFIVNFLEAHGGDTSFYYTPSDELRAVKWTCEEWESKKNGNDGCSVSATFEQSFSLET</sequence>
<dbReference type="Proteomes" id="UP000199647">
    <property type="component" value="Unassembled WGS sequence"/>
</dbReference>
<name>A0A1H9MPV9_9HYPH</name>
<accession>A0A1H9MPV9</accession>
<proteinExistence type="predicted"/>
<evidence type="ECO:0000313" key="1">
    <source>
        <dbReference type="EMBL" id="SER25740.1"/>
    </source>
</evidence>
<reference evidence="1 2" key="1">
    <citation type="submission" date="2016-10" db="EMBL/GenBank/DDBJ databases">
        <authorList>
            <person name="de Groot N.N."/>
        </authorList>
    </citation>
    <scope>NUCLEOTIDE SEQUENCE [LARGE SCALE GENOMIC DNA]</scope>
    <source>
        <strain evidence="1 2">A52C2</strain>
    </source>
</reference>
<dbReference type="RefSeq" id="WP_092498418.1">
    <property type="nucleotide sequence ID" value="NZ_FOFG01000014.1"/>
</dbReference>
<organism evidence="1 2">
    <name type="scientific">Faunimonas pinastri</name>
    <dbReference type="NCBI Taxonomy" id="1855383"/>
    <lineage>
        <taxon>Bacteria</taxon>
        <taxon>Pseudomonadati</taxon>
        <taxon>Pseudomonadota</taxon>
        <taxon>Alphaproteobacteria</taxon>
        <taxon>Hyphomicrobiales</taxon>
        <taxon>Afifellaceae</taxon>
        <taxon>Faunimonas</taxon>
    </lineage>
</organism>
<dbReference type="STRING" id="1855383.SAMN05216548_1141"/>
<protein>
    <submittedName>
        <fullName evidence="1">Phage-related protein</fullName>
    </submittedName>
</protein>
<dbReference type="AlphaFoldDB" id="A0A1H9MPV9"/>
<dbReference type="OrthoDB" id="8607203at2"/>
<keyword evidence="2" id="KW-1185">Reference proteome</keyword>
<dbReference type="Pfam" id="PF05939">
    <property type="entry name" value="Phage_min_tail"/>
    <property type="match status" value="1"/>
</dbReference>
<evidence type="ECO:0000313" key="2">
    <source>
        <dbReference type="Proteomes" id="UP000199647"/>
    </source>
</evidence>
<gene>
    <name evidence="1" type="ORF">SAMN05216548_1141</name>
</gene>
<dbReference type="InterPro" id="IPR010265">
    <property type="entry name" value="Phage_lambda_TipM"/>
</dbReference>